<dbReference type="PANTHER" id="PTHR34512:SF30">
    <property type="entry name" value="OUTER MEMBRANE PROTEIN ASSEMBLY FACTOR BAMB"/>
    <property type="match status" value="1"/>
</dbReference>
<dbReference type="Proteomes" id="UP000315471">
    <property type="component" value="Unassembled WGS sequence"/>
</dbReference>
<dbReference type="Pfam" id="PF13360">
    <property type="entry name" value="PQQ_2"/>
    <property type="match status" value="1"/>
</dbReference>
<keyword evidence="3" id="KW-1185">Reference proteome</keyword>
<organism evidence="2 3">
    <name type="scientific">Novipirellula aureliae</name>
    <dbReference type="NCBI Taxonomy" id="2527966"/>
    <lineage>
        <taxon>Bacteria</taxon>
        <taxon>Pseudomonadati</taxon>
        <taxon>Planctomycetota</taxon>
        <taxon>Planctomycetia</taxon>
        <taxon>Pirellulales</taxon>
        <taxon>Pirellulaceae</taxon>
        <taxon>Novipirellula</taxon>
    </lineage>
</organism>
<dbReference type="InterPro" id="IPR015943">
    <property type="entry name" value="WD40/YVTN_repeat-like_dom_sf"/>
</dbReference>
<reference evidence="2 3" key="1">
    <citation type="submission" date="2019-02" db="EMBL/GenBank/DDBJ databases">
        <title>Deep-cultivation of Planctomycetes and their phenomic and genomic characterization uncovers novel biology.</title>
        <authorList>
            <person name="Wiegand S."/>
            <person name="Jogler M."/>
            <person name="Boedeker C."/>
            <person name="Pinto D."/>
            <person name="Vollmers J."/>
            <person name="Rivas-Marin E."/>
            <person name="Kohn T."/>
            <person name="Peeters S.H."/>
            <person name="Heuer A."/>
            <person name="Rast P."/>
            <person name="Oberbeckmann S."/>
            <person name="Bunk B."/>
            <person name="Jeske O."/>
            <person name="Meyerdierks A."/>
            <person name="Storesund J.E."/>
            <person name="Kallscheuer N."/>
            <person name="Luecker S."/>
            <person name="Lage O.M."/>
            <person name="Pohl T."/>
            <person name="Merkel B.J."/>
            <person name="Hornburger P."/>
            <person name="Mueller R.-W."/>
            <person name="Bruemmer F."/>
            <person name="Labrenz M."/>
            <person name="Spormann A.M."/>
            <person name="Op Den Camp H."/>
            <person name="Overmann J."/>
            <person name="Amann R."/>
            <person name="Jetten M.S.M."/>
            <person name="Mascher T."/>
            <person name="Medema M.H."/>
            <person name="Devos D.P."/>
            <person name="Kaster A.-K."/>
            <person name="Ovreas L."/>
            <person name="Rohde M."/>
            <person name="Galperin M.Y."/>
            <person name="Jogler C."/>
        </authorList>
    </citation>
    <scope>NUCLEOTIDE SEQUENCE [LARGE SCALE GENOMIC DNA]</scope>
    <source>
        <strain evidence="2 3">Q31b</strain>
    </source>
</reference>
<dbReference type="EMBL" id="SJPY01000005">
    <property type="protein sequence ID" value="TWU40114.1"/>
    <property type="molecule type" value="Genomic_DNA"/>
</dbReference>
<protein>
    <submittedName>
        <fullName evidence="2">Outer membrane protein assembly factor BamB</fullName>
    </submittedName>
</protein>
<sequence length="465" mass="51451">MFGATTPESSRLNRPRVFGDLNGYRLTWYAVPKRDLTTPIDEMVTASMRRIMYPMLLTVLLPSLLAAEDWRVWRGPTLNNHTPESAIDSIPLTWSPSENVLWKSPIPGMGHASPIVVDKSIYVLTHESDTKTISLLRYDLDDGKRSQRVVLHEGVVPPNYMHNKNTCASGTPSSDGNAIFVVVQVNDSIQASAVSLDGKILWQRSVAPYRVSSKFWFGYGASLLLLDDSVVVAVDIDNDDRGLYALAKDSGEQRWKVTRPKFTSYSSPILANVGDRQQIVISGGSQVASYDPKNGKQIWAVPATTDTTCGTVVWNHSMVFASGGYPDSGTFGIAVSNDRAEIVWENKVKCYEQSMLIAGDYLYGIGNNGVGYCWRASDGTQMWRQRMKGPHSASPLLIGDRIYASNESGETLVFRASSDHFESLAENRLGDISFASPIYADGKLILRHGSRESDERKEYLYAIGK</sequence>
<name>A0A5C6DV12_9BACT</name>
<gene>
    <name evidence="2" type="primary">bamB_2</name>
    <name evidence="2" type="ORF">Q31b_34580</name>
</gene>
<proteinExistence type="predicted"/>
<dbReference type="AlphaFoldDB" id="A0A5C6DV12"/>
<evidence type="ECO:0000313" key="3">
    <source>
        <dbReference type="Proteomes" id="UP000315471"/>
    </source>
</evidence>
<feature type="domain" description="Pyrrolo-quinoline quinone repeat" evidence="1">
    <location>
        <begin position="168"/>
        <end position="385"/>
    </location>
</feature>
<accession>A0A5C6DV12</accession>
<evidence type="ECO:0000259" key="1">
    <source>
        <dbReference type="Pfam" id="PF13360"/>
    </source>
</evidence>
<dbReference type="SUPFAM" id="SSF50998">
    <property type="entry name" value="Quinoprotein alcohol dehydrogenase-like"/>
    <property type="match status" value="1"/>
</dbReference>
<dbReference type="Gene3D" id="2.130.10.10">
    <property type="entry name" value="YVTN repeat-like/Quinoprotein amine dehydrogenase"/>
    <property type="match status" value="1"/>
</dbReference>
<dbReference type="PANTHER" id="PTHR34512">
    <property type="entry name" value="CELL SURFACE PROTEIN"/>
    <property type="match status" value="1"/>
</dbReference>
<evidence type="ECO:0000313" key="2">
    <source>
        <dbReference type="EMBL" id="TWU40114.1"/>
    </source>
</evidence>
<comment type="caution">
    <text evidence="2">The sequence shown here is derived from an EMBL/GenBank/DDBJ whole genome shotgun (WGS) entry which is preliminary data.</text>
</comment>
<dbReference type="InterPro" id="IPR002372">
    <property type="entry name" value="PQQ_rpt_dom"/>
</dbReference>
<dbReference type="InterPro" id="IPR011047">
    <property type="entry name" value="Quinoprotein_ADH-like_sf"/>
</dbReference>